<dbReference type="GO" id="GO:0002055">
    <property type="term" value="F:adenine binding"/>
    <property type="evidence" value="ECO:0007669"/>
    <property type="project" value="TreeGrafter"/>
</dbReference>
<evidence type="ECO:0000256" key="7">
    <source>
        <dbReference type="ARBA" id="ARBA00022490"/>
    </source>
</evidence>
<dbReference type="EC" id="2.4.2.7" evidence="6 11"/>
<dbReference type="GO" id="GO:0016208">
    <property type="term" value="F:AMP binding"/>
    <property type="evidence" value="ECO:0007669"/>
    <property type="project" value="TreeGrafter"/>
</dbReference>
<dbReference type="CDD" id="cd06223">
    <property type="entry name" value="PRTases_typeI"/>
    <property type="match status" value="1"/>
</dbReference>
<dbReference type="Proteomes" id="UP000485569">
    <property type="component" value="Unassembled WGS sequence"/>
</dbReference>
<protein>
    <recommendedName>
        <fullName evidence="6 11">Adenine phosphoribosyltransferase</fullName>
        <shortName evidence="11">APRT</shortName>
        <ecNumber evidence="6 11">2.4.2.7</ecNumber>
    </recommendedName>
</protein>
<keyword evidence="9 11" id="KW-0808">Transferase</keyword>
<sequence>MKGMKQMDLASNIRNIPDFPKAGIQFKDITTLLKNKDAFRQAVDSLFHLFDSKEVDIVVGIEARGFILGSVVAYLLNCGFVPVRKKGKLPATIRSKTYDLEYGNATLEMHIDAIEKNQKVVIIDDLLATGGTVQAVCEMVEEAGGEIVGIAFLIELESLQGRKAITKYPVYSLVKLD</sequence>
<comment type="catalytic activity">
    <reaction evidence="1 11">
        <text>AMP + diphosphate = 5-phospho-alpha-D-ribose 1-diphosphate + adenine</text>
        <dbReference type="Rhea" id="RHEA:16609"/>
        <dbReference type="ChEBI" id="CHEBI:16708"/>
        <dbReference type="ChEBI" id="CHEBI:33019"/>
        <dbReference type="ChEBI" id="CHEBI:58017"/>
        <dbReference type="ChEBI" id="CHEBI:456215"/>
        <dbReference type="EC" id="2.4.2.7"/>
    </reaction>
</comment>
<name>A0A1V5T424_9BACT</name>
<feature type="domain" description="Phosphoribosyltransferase" evidence="12">
    <location>
        <begin position="39"/>
        <end position="169"/>
    </location>
</feature>
<keyword evidence="10 11" id="KW-0660">Purine salvage</keyword>
<evidence type="ECO:0000256" key="5">
    <source>
        <dbReference type="ARBA" id="ARBA00008391"/>
    </source>
</evidence>
<comment type="caution">
    <text evidence="13">The sequence shown here is derived from an EMBL/GenBank/DDBJ whole genome shotgun (WGS) entry which is preliminary data.</text>
</comment>
<dbReference type="Gene3D" id="3.40.50.2020">
    <property type="match status" value="1"/>
</dbReference>
<evidence type="ECO:0000259" key="12">
    <source>
        <dbReference type="Pfam" id="PF00156"/>
    </source>
</evidence>
<evidence type="ECO:0000256" key="10">
    <source>
        <dbReference type="ARBA" id="ARBA00022726"/>
    </source>
</evidence>
<dbReference type="PANTHER" id="PTHR32315">
    <property type="entry name" value="ADENINE PHOSPHORIBOSYLTRANSFERASE"/>
    <property type="match status" value="1"/>
</dbReference>
<dbReference type="Pfam" id="PF00156">
    <property type="entry name" value="Pribosyltran"/>
    <property type="match status" value="1"/>
</dbReference>
<dbReference type="SUPFAM" id="SSF53271">
    <property type="entry name" value="PRTase-like"/>
    <property type="match status" value="1"/>
</dbReference>
<evidence type="ECO:0000256" key="6">
    <source>
        <dbReference type="ARBA" id="ARBA00011893"/>
    </source>
</evidence>
<dbReference type="FunFam" id="3.40.50.2020:FF:000021">
    <property type="entry name" value="Adenine phosphoribosyltransferase"/>
    <property type="match status" value="1"/>
</dbReference>
<dbReference type="PANTHER" id="PTHR32315:SF3">
    <property type="entry name" value="ADENINE PHOSPHORIBOSYLTRANSFERASE"/>
    <property type="match status" value="1"/>
</dbReference>
<accession>A0A1V5T424</accession>
<dbReference type="InterPro" id="IPR000836">
    <property type="entry name" value="PRTase_dom"/>
</dbReference>
<dbReference type="InterPro" id="IPR050054">
    <property type="entry name" value="UPRTase/APRTase"/>
</dbReference>
<reference evidence="13" key="1">
    <citation type="submission" date="2017-02" db="EMBL/GenBank/DDBJ databases">
        <title>Delving into the versatile metabolic prowess of the omnipresent phylum Bacteroidetes.</title>
        <authorList>
            <person name="Nobu M.K."/>
            <person name="Mei R."/>
            <person name="Narihiro T."/>
            <person name="Kuroda K."/>
            <person name="Liu W.-T."/>
        </authorList>
    </citation>
    <scope>NUCLEOTIDE SEQUENCE</scope>
    <source>
        <strain evidence="13">ADurb.Bin276</strain>
    </source>
</reference>
<evidence type="ECO:0000256" key="4">
    <source>
        <dbReference type="ARBA" id="ARBA00004659"/>
    </source>
</evidence>
<dbReference type="AlphaFoldDB" id="A0A1V5T424"/>
<evidence type="ECO:0000313" key="13">
    <source>
        <dbReference type="EMBL" id="OQA61374.1"/>
    </source>
</evidence>
<comment type="subcellular location">
    <subcellularLocation>
        <location evidence="3 11">Cytoplasm</location>
    </subcellularLocation>
</comment>
<dbReference type="HAMAP" id="MF_00004">
    <property type="entry name" value="Aden_phosphoribosyltr"/>
    <property type="match status" value="1"/>
</dbReference>
<dbReference type="GO" id="GO:0044209">
    <property type="term" value="P:AMP salvage"/>
    <property type="evidence" value="ECO:0007669"/>
    <property type="project" value="UniProtKB-UniRule"/>
</dbReference>
<dbReference type="NCBIfam" id="TIGR01090">
    <property type="entry name" value="apt"/>
    <property type="match status" value="1"/>
</dbReference>
<dbReference type="GO" id="GO:0005737">
    <property type="term" value="C:cytoplasm"/>
    <property type="evidence" value="ECO:0007669"/>
    <property type="project" value="UniProtKB-SubCell"/>
</dbReference>
<gene>
    <name evidence="11 13" type="primary">apt</name>
    <name evidence="13" type="ORF">BWY41_00160</name>
</gene>
<comment type="subunit">
    <text evidence="11">Homodimer.</text>
</comment>
<evidence type="ECO:0000256" key="11">
    <source>
        <dbReference type="HAMAP-Rule" id="MF_00004"/>
    </source>
</evidence>
<comment type="pathway">
    <text evidence="4 11">Purine metabolism; AMP biosynthesis via salvage pathway; AMP from adenine: step 1/1.</text>
</comment>
<dbReference type="NCBIfam" id="NF002636">
    <property type="entry name" value="PRK02304.1-5"/>
    <property type="match status" value="1"/>
</dbReference>
<evidence type="ECO:0000256" key="9">
    <source>
        <dbReference type="ARBA" id="ARBA00022679"/>
    </source>
</evidence>
<evidence type="ECO:0000256" key="2">
    <source>
        <dbReference type="ARBA" id="ARBA00003968"/>
    </source>
</evidence>
<comment type="function">
    <text evidence="2 11">Catalyzes a salvage reaction resulting in the formation of AMP, that is energically less costly than de novo synthesis.</text>
</comment>
<dbReference type="InterPro" id="IPR029057">
    <property type="entry name" value="PRTase-like"/>
</dbReference>
<dbReference type="UniPathway" id="UPA00588">
    <property type="reaction ID" value="UER00646"/>
</dbReference>
<comment type="similarity">
    <text evidence="5 11">Belongs to the purine/pyrimidine phosphoribosyltransferase family.</text>
</comment>
<organism evidence="13">
    <name type="scientific">Candidatus Atribacter allofermentans</name>
    <dbReference type="NCBI Taxonomy" id="1852833"/>
    <lineage>
        <taxon>Bacteria</taxon>
        <taxon>Pseudomonadati</taxon>
        <taxon>Atribacterota</taxon>
        <taxon>Atribacteria</taxon>
        <taxon>Atribacterales</taxon>
        <taxon>Atribacteraceae</taxon>
        <taxon>Atribacter</taxon>
    </lineage>
</organism>
<dbReference type="EMBL" id="MWBQ01000019">
    <property type="protein sequence ID" value="OQA61374.1"/>
    <property type="molecule type" value="Genomic_DNA"/>
</dbReference>
<keyword evidence="8 11" id="KW-0328">Glycosyltransferase</keyword>
<evidence type="ECO:0000256" key="8">
    <source>
        <dbReference type="ARBA" id="ARBA00022676"/>
    </source>
</evidence>
<keyword evidence="7 11" id="KW-0963">Cytoplasm</keyword>
<dbReference type="GO" id="GO:0006168">
    <property type="term" value="P:adenine salvage"/>
    <property type="evidence" value="ECO:0007669"/>
    <property type="project" value="InterPro"/>
</dbReference>
<dbReference type="InterPro" id="IPR005764">
    <property type="entry name" value="Ade_phspho_trans"/>
</dbReference>
<proteinExistence type="inferred from homology"/>
<dbReference type="NCBIfam" id="NF002633">
    <property type="entry name" value="PRK02304.1-2"/>
    <property type="match status" value="1"/>
</dbReference>
<evidence type="ECO:0000256" key="1">
    <source>
        <dbReference type="ARBA" id="ARBA00000868"/>
    </source>
</evidence>
<dbReference type="GO" id="GO:0006166">
    <property type="term" value="P:purine ribonucleoside salvage"/>
    <property type="evidence" value="ECO:0007669"/>
    <property type="project" value="UniProtKB-UniRule"/>
</dbReference>
<evidence type="ECO:0000256" key="3">
    <source>
        <dbReference type="ARBA" id="ARBA00004496"/>
    </source>
</evidence>
<dbReference type="NCBIfam" id="NF002634">
    <property type="entry name" value="PRK02304.1-3"/>
    <property type="match status" value="1"/>
</dbReference>
<dbReference type="GO" id="GO:0003999">
    <property type="term" value="F:adenine phosphoribosyltransferase activity"/>
    <property type="evidence" value="ECO:0007669"/>
    <property type="project" value="UniProtKB-UniRule"/>
</dbReference>